<comment type="caution">
    <text evidence="2">The sequence shown here is derived from an EMBL/GenBank/DDBJ whole genome shotgun (WGS) entry which is preliminary data.</text>
</comment>
<comment type="similarity">
    <text evidence="1">Belongs to the HesB/IscA family.</text>
</comment>
<proteinExistence type="inferred from homology"/>
<evidence type="ECO:0000313" key="2">
    <source>
        <dbReference type="EMBL" id="EGQ27840.1"/>
    </source>
</evidence>
<dbReference type="InterPro" id="IPR035903">
    <property type="entry name" value="HesB-like_dom_sf"/>
</dbReference>
<organism evidence="2 3">
    <name type="scientific">Sporosarcina newyorkensis 2681</name>
    <dbReference type="NCBI Taxonomy" id="1027292"/>
    <lineage>
        <taxon>Bacteria</taxon>
        <taxon>Bacillati</taxon>
        <taxon>Bacillota</taxon>
        <taxon>Bacilli</taxon>
        <taxon>Bacillales</taxon>
        <taxon>Caryophanaceae</taxon>
        <taxon>Sporosarcina</taxon>
    </lineage>
</organism>
<dbReference type="STRING" id="759851.SAMN04244570_0796"/>
<evidence type="ECO:0000256" key="1">
    <source>
        <dbReference type="ARBA" id="ARBA00006718"/>
    </source>
</evidence>
<accession>F9DMZ5</accession>
<reference evidence="2 3" key="1">
    <citation type="submission" date="2011-04" db="EMBL/GenBank/DDBJ databases">
        <authorList>
            <person name="Muzny D."/>
            <person name="Qin X."/>
            <person name="Deng J."/>
            <person name="Jiang H."/>
            <person name="Liu Y."/>
            <person name="Qu J."/>
            <person name="Song X.-Z."/>
            <person name="Zhang L."/>
            <person name="Thornton R."/>
            <person name="Coyle M."/>
            <person name="Francisco L."/>
            <person name="Jackson L."/>
            <person name="Javaid M."/>
            <person name="Korchina V."/>
            <person name="Kovar C."/>
            <person name="Mata R."/>
            <person name="Mathew T."/>
            <person name="Ngo R."/>
            <person name="Nguyen L."/>
            <person name="Nguyen N."/>
            <person name="Okwuonu G."/>
            <person name="Ongeri F."/>
            <person name="Pham C."/>
            <person name="Simmons D."/>
            <person name="Wilczek-Boney K."/>
            <person name="Hale W."/>
            <person name="Jakkamsetti A."/>
            <person name="Pham P."/>
            <person name="Ruth R."/>
            <person name="San Lucas F."/>
            <person name="Warren J."/>
            <person name="Zhang J."/>
            <person name="Zhao Z."/>
            <person name="Zhou C."/>
            <person name="Zhu D."/>
            <person name="Lee S."/>
            <person name="Bess C."/>
            <person name="Blankenburg K."/>
            <person name="Forbes L."/>
            <person name="Fu Q."/>
            <person name="Gubbala S."/>
            <person name="Hirani K."/>
            <person name="Jayaseelan J.C."/>
            <person name="Lara F."/>
            <person name="Munidasa M."/>
            <person name="Palculict T."/>
            <person name="Patil S."/>
            <person name="Pu L.-L."/>
            <person name="Saada N."/>
            <person name="Tang L."/>
            <person name="Weissenberger G."/>
            <person name="Zhu Y."/>
            <person name="Hemphill L."/>
            <person name="Shang Y."/>
            <person name="Youmans B."/>
            <person name="Ayvaz T."/>
            <person name="Ross M."/>
            <person name="Santibanez J."/>
            <person name="Aqrawi P."/>
            <person name="Gross S."/>
            <person name="Joshi V."/>
            <person name="Fowler G."/>
            <person name="Nazareth L."/>
            <person name="Reid J."/>
            <person name="Worley K."/>
            <person name="Petrosino J."/>
            <person name="Highlander S."/>
            <person name="Gibbs R."/>
        </authorList>
    </citation>
    <scope>NUCLEOTIDE SEQUENCE [LARGE SCALE GENOMIC DNA]</scope>
    <source>
        <strain evidence="2 3">2681</strain>
    </source>
</reference>
<evidence type="ECO:0000313" key="3">
    <source>
        <dbReference type="Proteomes" id="UP000005316"/>
    </source>
</evidence>
<dbReference type="EMBL" id="AFPZ01000008">
    <property type="protein sequence ID" value="EGQ27840.1"/>
    <property type="molecule type" value="Genomic_DNA"/>
</dbReference>
<dbReference type="AlphaFoldDB" id="F9DMZ5"/>
<gene>
    <name evidence="2" type="ORF">HMPREF9372_0175</name>
</gene>
<dbReference type="PIRSF" id="PIRSF034852">
    <property type="entry name" value="UCP034852"/>
    <property type="match status" value="1"/>
</dbReference>
<protein>
    <submittedName>
        <fullName evidence="2">HesB/YadR/YfhF-family protein</fullName>
    </submittedName>
</protein>
<dbReference type="SUPFAM" id="SSF89360">
    <property type="entry name" value="HesB-like domain"/>
    <property type="match status" value="1"/>
</dbReference>
<dbReference type="eggNOG" id="COG4841">
    <property type="taxonomic scope" value="Bacteria"/>
</dbReference>
<sequence length="106" mass="12227">MKRKDVPIMNINISEKAVHWFKDEMEASSGDYVKFFARYGGSSPLHDGFSMGITKETPDELAVETVIDGIHYYIEERDLWFFDGHDLHVDTDVNHGELAFHYEKAS</sequence>
<dbReference type="HOGENOM" id="CLU_163967_2_1_9"/>
<name>F9DMZ5_9BACL</name>
<dbReference type="Proteomes" id="UP000005316">
    <property type="component" value="Unassembled WGS sequence"/>
</dbReference>
<dbReference type="InterPro" id="IPR008326">
    <property type="entry name" value="PdhI-like"/>
</dbReference>